<feature type="region of interest" description="Disordered" evidence="2">
    <location>
        <begin position="143"/>
        <end position="188"/>
    </location>
</feature>
<dbReference type="AlphaFoldDB" id="A0AAV1CA54"/>
<proteinExistence type="predicted"/>
<dbReference type="PROSITE" id="PS51840">
    <property type="entry name" value="C2_NT"/>
    <property type="match status" value="1"/>
</dbReference>
<evidence type="ECO:0000256" key="2">
    <source>
        <dbReference type="SAM" id="MobiDB-lite"/>
    </source>
</evidence>
<keyword evidence="5" id="KW-1185">Reference proteome</keyword>
<dbReference type="EMBL" id="OX459118">
    <property type="protein sequence ID" value="CAI9092211.1"/>
    <property type="molecule type" value="Genomic_DNA"/>
</dbReference>
<feature type="coiled-coil region" evidence="1">
    <location>
        <begin position="825"/>
        <end position="859"/>
    </location>
</feature>
<organism evidence="4 5">
    <name type="scientific">Oldenlandia corymbosa var. corymbosa</name>
    <dbReference type="NCBI Taxonomy" id="529605"/>
    <lineage>
        <taxon>Eukaryota</taxon>
        <taxon>Viridiplantae</taxon>
        <taxon>Streptophyta</taxon>
        <taxon>Embryophyta</taxon>
        <taxon>Tracheophyta</taxon>
        <taxon>Spermatophyta</taxon>
        <taxon>Magnoliopsida</taxon>
        <taxon>eudicotyledons</taxon>
        <taxon>Gunneridae</taxon>
        <taxon>Pentapetalae</taxon>
        <taxon>asterids</taxon>
        <taxon>lamiids</taxon>
        <taxon>Gentianales</taxon>
        <taxon>Rubiaceae</taxon>
        <taxon>Rubioideae</taxon>
        <taxon>Spermacoceae</taxon>
        <taxon>Hedyotis-Oldenlandia complex</taxon>
        <taxon>Oldenlandia</taxon>
    </lineage>
</organism>
<dbReference type="PANTHER" id="PTHR34452:SF14">
    <property type="entry name" value="MYOSIN HEAVY CHAIN, MUSCLE"/>
    <property type="match status" value="1"/>
</dbReference>
<feature type="domain" description="C2 NT-type" evidence="3">
    <location>
        <begin position="5"/>
        <end position="140"/>
    </location>
</feature>
<dbReference type="Pfam" id="PF10358">
    <property type="entry name" value="NT-C2"/>
    <property type="match status" value="1"/>
</dbReference>
<keyword evidence="1" id="KW-0175">Coiled coil</keyword>
<evidence type="ECO:0000313" key="4">
    <source>
        <dbReference type="EMBL" id="CAI9092211.1"/>
    </source>
</evidence>
<evidence type="ECO:0000313" key="5">
    <source>
        <dbReference type="Proteomes" id="UP001161247"/>
    </source>
</evidence>
<gene>
    <name evidence="4" type="ORF">OLC1_LOCUS3939</name>
</gene>
<dbReference type="PANTHER" id="PTHR34452">
    <property type="entry name" value="MYOSIN HEAVY CHAIN-RELATED PROTEIN"/>
    <property type="match status" value="1"/>
</dbReference>
<evidence type="ECO:0000259" key="3">
    <source>
        <dbReference type="PROSITE" id="PS51840"/>
    </source>
</evidence>
<sequence>MFKSASWRSEKKIKAVFKMQFQASQVPKLKAKNLMISLVPADVGKPTARLGKSPIIEGTCSWENPVYETMKLVKETKTGKFKGKFYYFVVSTGSSKSGLVGEALIDFVDFIEAVNPVMISMPLEATETGALLHVTIQNLEGNLDERSVEEDESPKTDYYSGSLDSQLGENDRTENKNLEDTQDQQPNGITHLYEQKISFSSDDQSQDNMYRASPDILGDMYQISPDWSFKDTSHKSVTERANSPRKKCAPEKMQLHPDEVDRMNTQIKTLERQAEMADLELQSLRRHTAKETTKVQELTGRIVSLTHEKDALKAECEQLKTSLKSMQESEVSNNSLPTENLSNTSEEINQELSRQKQLNKRLKFQLQKTEDSNSELILTVRGLKEELNRKNTEVHHLSAKLKANKSEPKAQPDAHMYRTGRKKETKELEENVEEQNDTDELEYLKQELRSLTNELELSRKENEELKLQIQHLNQGYEIVKKDKDEVYSTLQQKQVEIMEMQNEYSESLNTVRKLKLQEESFMREIEKQALLHSEALSTIDELETEVKSLEERLEREANDFQDKLTEVSEAKAQQEQRVMRAEEALRNANWSKTKMTERLREEFRKETEEMTSKINESEKLAAQAVAEADELRQQNESLQNLLQKTNVELQAYKEKLERKNKDLSNGNSFREQEKKLCSLRKESETLKEENKQLKTLIDEMEKREEIMHLEMQKLSDQHDKLRRKKDIVINTAEETHCENDNQGTIKQKTGPANNQITFDGEPEKKGEGAYAHHCGELDTLDGTAAEIKLCKAQSKRTYSHSKNEVKKESHHAPHVSDMAKLLDETASLKEEKKHMAIELKEMQERYSEISLKFAEVEGERQQLVMMLRNLRNGKKA</sequence>
<feature type="compositionally biased region" description="Basic and acidic residues" evidence="2">
    <location>
        <begin position="169"/>
        <end position="179"/>
    </location>
</feature>
<dbReference type="Proteomes" id="UP001161247">
    <property type="component" value="Chromosome 1"/>
</dbReference>
<reference evidence="4" key="1">
    <citation type="submission" date="2023-03" db="EMBL/GenBank/DDBJ databases">
        <authorList>
            <person name="Julca I."/>
        </authorList>
    </citation>
    <scope>NUCLEOTIDE SEQUENCE</scope>
</reference>
<evidence type="ECO:0000256" key="1">
    <source>
        <dbReference type="SAM" id="Coils"/>
    </source>
</evidence>
<name>A0AAV1CA54_OLDCO</name>
<feature type="region of interest" description="Disordered" evidence="2">
    <location>
        <begin position="324"/>
        <end position="354"/>
    </location>
</feature>
<dbReference type="InterPro" id="IPR019448">
    <property type="entry name" value="NT-C2"/>
</dbReference>
<accession>A0AAV1CA54</accession>
<protein>
    <submittedName>
        <fullName evidence="4">OLC1v1027399C1</fullName>
    </submittedName>
</protein>